<keyword evidence="1" id="KW-0472">Membrane</keyword>
<feature type="transmembrane region" description="Helical" evidence="1">
    <location>
        <begin position="125"/>
        <end position="147"/>
    </location>
</feature>
<accession>A0A1W1BQB5</accession>
<protein>
    <recommendedName>
        <fullName evidence="3">Permease of the major facilitator superfamily</fullName>
    </recommendedName>
</protein>
<feature type="transmembrane region" description="Helical" evidence="1">
    <location>
        <begin position="21"/>
        <end position="38"/>
    </location>
</feature>
<evidence type="ECO:0000256" key="1">
    <source>
        <dbReference type="SAM" id="Phobius"/>
    </source>
</evidence>
<feature type="transmembrane region" description="Helical" evidence="1">
    <location>
        <begin position="44"/>
        <end position="65"/>
    </location>
</feature>
<evidence type="ECO:0008006" key="3">
    <source>
        <dbReference type="Google" id="ProtNLM"/>
    </source>
</evidence>
<feature type="transmembrane region" description="Helical" evidence="1">
    <location>
        <begin position="413"/>
        <end position="431"/>
    </location>
</feature>
<keyword evidence="1" id="KW-1133">Transmembrane helix</keyword>
<feature type="transmembrane region" description="Helical" evidence="1">
    <location>
        <begin position="475"/>
        <end position="495"/>
    </location>
</feature>
<name>A0A1W1BQB5_9ZZZZ</name>
<dbReference type="AlphaFoldDB" id="A0A1W1BQB5"/>
<feature type="transmembrane region" description="Helical" evidence="1">
    <location>
        <begin position="308"/>
        <end position="328"/>
    </location>
</feature>
<keyword evidence="1" id="KW-0812">Transmembrane</keyword>
<feature type="transmembrane region" description="Helical" evidence="1">
    <location>
        <begin position="387"/>
        <end position="407"/>
    </location>
</feature>
<reference evidence="2" key="1">
    <citation type="submission" date="2016-10" db="EMBL/GenBank/DDBJ databases">
        <authorList>
            <person name="de Groot N.N."/>
        </authorList>
    </citation>
    <scope>NUCLEOTIDE SEQUENCE</scope>
</reference>
<feature type="transmembrane region" description="Helical" evidence="1">
    <location>
        <begin position="348"/>
        <end position="375"/>
    </location>
</feature>
<dbReference type="EMBL" id="FPHL01000011">
    <property type="protein sequence ID" value="SFV55696.1"/>
    <property type="molecule type" value="Genomic_DNA"/>
</dbReference>
<feature type="transmembrane region" description="Helical" evidence="1">
    <location>
        <begin position="86"/>
        <end position="110"/>
    </location>
</feature>
<dbReference type="InterPro" id="IPR011435">
    <property type="entry name" value="UmpAB"/>
</dbReference>
<feature type="transmembrane region" description="Helical" evidence="1">
    <location>
        <begin position="182"/>
        <end position="202"/>
    </location>
</feature>
<gene>
    <name evidence="2" type="ORF">MNB_SV-10-286</name>
</gene>
<feature type="transmembrane region" description="Helical" evidence="1">
    <location>
        <begin position="152"/>
        <end position="170"/>
    </location>
</feature>
<sequence length="510" mass="55044">MLLMQESLKIFAGDLKNSFKDLVPIIIVVALFQGVIIRSVPDNLFSIVIGLTIVAVGLALFIRGLELGIFPIGEGLAVDFARRGSVFWLLTFAFTIGFSTTVAEPALIAIANKAAMISHGLIDAFWLRMTVALSVGFAIALGVLRILLGHPIAYYIIGGYILVVAITFFAPPEIIGLAYDSGGVTTSTVTVPLVAALGIGLASSIKGRNPAIDGFGLIAFASLTPMIFVQIYGIIVYKMADTTFPALATTVVETIPALENAVRVYTFNARETFMELIGVIKDVAPILIVIFFFQYIILKKSVLHLHRIITGIIMVIFGLYAFIIGLEMGLFPIGETIAYQLTDMKSNLLIYLFAFLIGFSTTMAEPALLAIAIKAEEISEGNIKQNVLRMVVALGVAIGIGLGAYRIVAGDPIHYYIIVGYIFVIIFTYFAPSYIIPIAYDSGGVTTSTVTVPLVAALGLGLAEHIEGRNPLIDGFGLIAFASLFPMITVMGYGIHAEYYKKRLLEQEDK</sequence>
<proteinExistence type="predicted"/>
<dbReference type="Pfam" id="PF07556">
    <property type="entry name" value="DUF1538"/>
    <property type="match status" value="2"/>
</dbReference>
<organism evidence="2">
    <name type="scientific">hydrothermal vent metagenome</name>
    <dbReference type="NCBI Taxonomy" id="652676"/>
    <lineage>
        <taxon>unclassified sequences</taxon>
        <taxon>metagenomes</taxon>
        <taxon>ecological metagenomes</taxon>
    </lineage>
</organism>
<feature type="transmembrane region" description="Helical" evidence="1">
    <location>
        <begin position="214"/>
        <end position="235"/>
    </location>
</feature>
<feature type="transmembrane region" description="Helical" evidence="1">
    <location>
        <begin position="276"/>
        <end position="296"/>
    </location>
</feature>
<feature type="transmembrane region" description="Helical" evidence="1">
    <location>
        <begin position="443"/>
        <end position="463"/>
    </location>
</feature>
<evidence type="ECO:0000313" key="2">
    <source>
        <dbReference type="EMBL" id="SFV55696.1"/>
    </source>
</evidence>